<organism evidence="1 2">
    <name type="scientific">Bradyrhizobium sacchari</name>
    <dbReference type="NCBI Taxonomy" id="1399419"/>
    <lineage>
        <taxon>Bacteria</taxon>
        <taxon>Pseudomonadati</taxon>
        <taxon>Pseudomonadota</taxon>
        <taxon>Alphaproteobacteria</taxon>
        <taxon>Hyphomicrobiales</taxon>
        <taxon>Nitrobacteraceae</taxon>
        <taxon>Bradyrhizobium</taxon>
    </lineage>
</organism>
<dbReference type="AlphaFoldDB" id="A0A560JJM8"/>
<dbReference type="GO" id="GO:0004592">
    <property type="term" value="F:pantoate-beta-alanine ligase activity"/>
    <property type="evidence" value="ECO:0007669"/>
    <property type="project" value="InterPro"/>
</dbReference>
<dbReference type="GO" id="GO:0015940">
    <property type="term" value="P:pantothenate biosynthetic process"/>
    <property type="evidence" value="ECO:0007669"/>
    <property type="project" value="InterPro"/>
</dbReference>
<dbReference type="InterPro" id="IPR003721">
    <property type="entry name" value="Pantoate_ligase"/>
</dbReference>
<evidence type="ECO:0000313" key="2">
    <source>
        <dbReference type="Proteomes" id="UP000315914"/>
    </source>
</evidence>
<protein>
    <submittedName>
        <fullName evidence="1">Pantoate-beta-alanine ligase</fullName>
    </submittedName>
</protein>
<gene>
    <name evidence="1" type="ORF">FBZ95_109201</name>
</gene>
<dbReference type="Proteomes" id="UP000315914">
    <property type="component" value="Unassembled WGS sequence"/>
</dbReference>
<proteinExistence type="predicted"/>
<keyword evidence="1" id="KW-0436">Ligase</keyword>
<dbReference type="SUPFAM" id="SSF52374">
    <property type="entry name" value="Nucleotidylyl transferase"/>
    <property type="match status" value="1"/>
</dbReference>
<dbReference type="STRING" id="1399419.A5906_12525"/>
<accession>A0A560JJM8</accession>
<name>A0A560JJM8_9BRAD</name>
<sequence length="81" mass="9049">MSSRNRYLSKVERQQALAINRGLSAALDDFRSGERNIEKLIVAAKGHLEAVDRLQYLEFVDGDAQNFRQFTAAPHGPFAAT</sequence>
<dbReference type="InterPro" id="IPR042176">
    <property type="entry name" value="Pantoate_ligase_C"/>
</dbReference>
<evidence type="ECO:0000313" key="1">
    <source>
        <dbReference type="EMBL" id="TWB69604.1"/>
    </source>
</evidence>
<comment type="caution">
    <text evidence="1">The sequence shown here is derived from an EMBL/GenBank/DDBJ whole genome shotgun (WGS) entry which is preliminary data.</text>
</comment>
<dbReference type="Pfam" id="PF02569">
    <property type="entry name" value="Pantoate_ligase"/>
    <property type="match status" value="1"/>
</dbReference>
<keyword evidence="2" id="KW-1185">Reference proteome</keyword>
<dbReference type="Gene3D" id="3.30.1300.10">
    <property type="entry name" value="Pantoate-beta-alanine ligase, C-terminal domain"/>
    <property type="match status" value="1"/>
</dbReference>
<dbReference type="EMBL" id="VITW01000009">
    <property type="protein sequence ID" value="TWB69604.1"/>
    <property type="molecule type" value="Genomic_DNA"/>
</dbReference>
<reference evidence="1 2" key="1">
    <citation type="submission" date="2019-06" db="EMBL/GenBank/DDBJ databases">
        <title>Genomic Encyclopedia of Type Strains, Phase IV (KMG-V): Genome sequencing to study the core and pangenomes of soil and plant-associated prokaryotes.</title>
        <authorList>
            <person name="Whitman W."/>
        </authorList>
    </citation>
    <scope>NUCLEOTIDE SEQUENCE [LARGE SCALE GENOMIC DNA]</scope>
    <source>
        <strain evidence="1 2">BR 10556</strain>
    </source>
</reference>